<sequence length="77" mass="8419">MTDHDLSAAEPPGTSREADVHIIRSHDLSDETPQTSGLKRFEAVSARRLGSQDRCPSSRPVRDGALRHQRSGSLVGR</sequence>
<keyword evidence="3" id="KW-1185">Reference proteome</keyword>
<name>A0ABW3CPG2_9ACTN</name>
<dbReference type="Proteomes" id="UP001597083">
    <property type="component" value="Unassembled WGS sequence"/>
</dbReference>
<protein>
    <recommendedName>
        <fullName evidence="4">FXSXX-COOH protein</fullName>
    </recommendedName>
</protein>
<evidence type="ECO:0008006" key="4">
    <source>
        <dbReference type="Google" id="ProtNLM"/>
    </source>
</evidence>
<reference evidence="3" key="1">
    <citation type="journal article" date="2019" name="Int. J. Syst. Evol. Microbiol.">
        <title>The Global Catalogue of Microorganisms (GCM) 10K type strain sequencing project: providing services to taxonomists for standard genome sequencing and annotation.</title>
        <authorList>
            <consortium name="The Broad Institute Genomics Platform"/>
            <consortium name="The Broad Institute Genome Sequencing Center for Infectious Disease"/>
            <person name="Wu L."/>
            <person name="Ma J."/>
        </authorList>
    </citation>
    <scope>NUCLEOTIDE SEQUENCE [LARGE SCALE GENOMIC DNA]</scope>
    <source>
        <strain evidence="3">JCM 31696</strain>
    </source>
</reference>
<gene>
    <name evidence="2" type="ORF">ACFQ07_28715</name>
</gene>
<evidence type="ECO:0000313" key="3">
    <source>
        <dbReference type="Proteomes" id="UP001597083"/>
    </source>
</evidence>
<accession>A0ABW3CPG2</accession>
<feature type="region of interest" description="Disordered" evidence="1">
    <location>
        <begin position="45"/>
        <end position="77"/>
    </location>
</feature>
<organism evidence="2 3">
    <name type="scientific">Actinomadura adrarensis</name>
    <dbReference type="NCBI Taxonomy" id="1819600"/>
    <lineage>
        <taxon>Bacteria</taxon>
        <taxon>Bacillati</taxon>
        <taxon>Actinomycetota</taxon>
        <taxon>Actinomycetes</taxon>
        <taxon>Streptosporangiales</taxon>
        <taxon>Thermomonosporaceae</taxon>
        <taxon>Actinomadura</taxon>
    </lineage>
</organism>
<evidence type="ECO:0000256" key="1">
    <source>
        <dbReference type="SAM" id="MobiDB-lite"/>
    </source>
</evidence>
<dbReference type="EMBL" id="JBHTIR010004033">
    <property type="protein sequence ID" value="MFD0856256.1"/>
    <property type="molecule type" value="Genomic_DNA"/>
</dbReference>
<proteinExistence type="predicted"/>
<comment type="caution">
    <text evidence="2">The sequence shown here is derived from an EMBL/GenBank/DDBJ whole genome shotgun (WGS) entry which is preliminary data.</text>
</comment>
<evidence type="ECO:0000313" key="2">
    <source>
        <dbReference type="EMBL" id="MFD0856256.1"/>
    </source>
</evidence>